<name>A0ABX5SBL1_9BURK</name>
<feature type="transmembrane region" description="Helical" evidence="1">
    <location>
        <begin position="46"/>
        <end position="64"/>
    </location>
</feature>
<keyword evidence="1" id="KW-0812">Transmembrane</keyword>
<accession>A0ABX5SBL1</accession>
<evidence type="ECO:0000313" key="3">
    <source>
        <dbReference type="Proteomes" id="UP000294359"/>
    </source>
</evidence>
<keyword evidence="1" id="KW-0472">Membrane</keyword>
<feature type="transmembrane region" description="Helical" evidence="1">
    <location>
        <begin position="19"/>
        <end position="40"/>
    </location>
</feature>
<dbReference type="EMBL" id="CP038026">
    <property type="protein sequence ID" value="QBQ37766.1"/>
    <property type="molecule type" value="Genomic_DNA"/>
</dbReference>
<keyword evidence="1" id="KW-1133">Transmembrane helix</keyword>
<reference evidence="2 3" key="1">
    <citation type="submission" date="2019-03" db="EMBL/GenBank/DDBJ databases">
        <title>Draft Genome Sequences of Six Type Strains of the Genus Massilia.</title>
        <authorList>
            <person name="Miess H."/>
            <person name="Frediansyhah A."/>
            <person name="Gross H."/>
        </authorList>
    </citation>
    <scope>NUCLEOTIDE SEQUENCE [LARGE SCALE GENOMIC DNA]</scope>
    <source>
        <strain evidence="2 3">DSM 17505</strain>
    </source>
</reference>
<evidence type="ECO:0000313" key="2">
    <source>
        <dbReference type="EMBL" id="QBQ37766.1"/>
    </source>
</evidence>
<organism evidence="2 3">
    <name type="scientific">Pseudoduganella plicata</name>
    <dbReference type="NCBI Taxonomy" id="321984"/>
    <lineage>
        <taxon>Bacteria</taxon>
        <taxon>Pseudomonadati</taxon>
        <taxon>Pseudomonadota</taxon>
        <taxon>Betaproteobacteria</taxon>
        <taxon>Burkholderiales</taxon>
        <taxon>Oxalobacteraceae</taxon>
        <taxon>Telluria group</taxon>
        <taxon>Pseudoduganella</taxon>
    </lineage>
</organism>
<dbReference type="Proteomes" id="UP000294359">
    <property type="component" value="Chromosome"/>
</dbReference>
<dbReference type="RefSeq" id="WP_134386248.1">
    <property type="nucleotide sequence ID" value="NZ_CP038026.1"/>
</dbReference>
<proteinExistence type="predicted"/>
<sequence length="105" mass="11342">MNASIDVVNGCSAFSEEDFLLAGLYGVSALLGGSLSLAGFWMSAVIFWHLFVAAIVLGIIIGILKKPPLKKWMERCFFSASISQSKIYASVDEELQAYNSIVGAF</sequence>
<evidence type="ECO:0000256" key="1">
    <source>
        <dbReference type="SAM" id="Phobius"/>
    </source>
</evidence>
<keyword evidence="3" id="KW-1185">Reference proteome</keyword>
<gene>
    <name evidence="2" type="ORF">E1742_17485</name>
</gene>
<protein>
    <submittedName>
        <fullName evidence="2">Uncharacterized protein</fullName>
    </submittedName>
</protein>